<proteinExistence type="predicted"/>
<protein>
    <submittedName>
        <fullName evidence="1">Uncharacterized protein</fullName>
    </submittedName>
</protein>
<evidence type="ECO:0000313" key="2">
    <source>
        <dbReference type="Proteomes" id="UP001159427"/>
    </source>
</evidence>
<dbReference type="EMBL" id="CALNXI010001459">
    <property type="protein sequence ID" value="CAH3169658.1"/>
    <property type="molecule type" value="Genomic_DNA"/>
</dbReference>
<organism evidence="1 2">
    <name type="scientific">Porites evermanni</name>
    <dbReference type="NCBI Taxonomy" id="104178"/>
    <lineage>
        <taxon>Eukaryota</taxon>
        <taxon>Metazoa</taxon>
        <taxon>Cnidaria</taxon>
        <taxon>Anthozoa</taxon>
        <taxon>Hexacorallia</taxon>
        <taxon>Scleractinia</taxon>
        <taxon>Fungiina</taxon>
        <taxon>Poritidae</taxon>
        <taxon>Porites</taxon>
    </lineage>
</organism>
<comment type="caution">
    <text evidence="1">The sequence shown here is derived from an EMBL/GenBank/DDBJ whole genome shotgun (WGS) entry which is preliminary data.</text>
</comment>
<name>A0ABN8QT02_9CNID</name>
<evidence type="ECO:0000313" key="1">
    <source>
        <dbReference type="EMBL" id="CAH3169658.1"/>
    </source>
</evidence>
<keyword evidence="2" id="KW-1185">Reference proteome</keyword>
<reference evidence="1 2" key="1">
    <citation type="submission" date="2022-05" db="EMBL/GenBank/DDBJ databases">
        <authorList>
            <consortium name="Genoscope - CEA"/>
            <person name="William W."/>
        </authorList>
    </citation>
    <scope>NUCLEOTIDE SEQUENCE [LARGE SCALE GENOMIC DNA]</scope>
</reference>
<accession>A0ABN8QT02</accession>
<dbReference type="Proteomes" id="UP001159427">
    <property type="component" value="Unassembled WGS sequence"/>
</dbReference>
<feature type="non-terminal residue" evidence="1">
    <location>
        <position position="107"/>
    </location>
</feature>
<sequence>MPERIDLLKLERRFLLFRKSGRSTAFLDLCASPVIFRVHAASREDIDVDRLICLKARTLNASLIAFAAAGSLEAAKAQFVTNKSLTHLLLAEMTWALFTENQLLRLR</sequence>
<gene>
    <name evidence="1" type="ORF">PEVE_00006947</name>
</gene>